<feature type="domain" description="Galectin" evidence="4">
    <location>
        <begin position="144"/>
        <end position="270"/>
    </location>
</feature>
<accession>A0A498M9B0</accession>
<evidence type="ECO:0000256" key="2">
    <source>
        <dbReference type="RuleBase" id="RU102079"/>
    </source>
</evidence>
<dbReference type="Pfam" id="PF00337">
    <property type="entry name" value="Gal-bind_lectin"/>
    <property type="match status" value="1"/>
</dbReference>
<gene>
    <name evidence="5" type="ORF">ROHU_008533</name>
</gene>
<dbReference type="PANTHER" id="PTHR11346:SF80">
    <property type="entry name" value="GALECTIN-9C"/>
    <property type="match status" value="1"/>
</dbReference>
<dbReference type="GO" id="GO:0032689">
    <property type="term" value="P:negative regulation of type II interferon production"/>
    <property type="evidence" value="ECO:0007669"/>
    <property type="project" value="TreeGrafter"/>
</dbReference>
<dbReference type="InterPro" id="IPR013320">
    <property type="entry name" value="ConA-like_dom_sf"/>
</dbReference>
<protein>
    <recommendedName>
        <fullName evidence="2">Galectin</fullName>
    </recommendedName>
</protein>
<dbReference type="InterPro" id="IPR001079">
    <property type="entry name" value="Galectin_CRD"/>
</dbReference>
<dbReference type="GO" id="GO:0010628">
    <property type="term" value="P:positive regulation of gene expression"/>
    <property type="evidence" value="ECO:0007669"/>
    <property type="project" value="TreeGrafter"/>
</dbReference>
<keyword evidence="3" id="KW-0472">Membrane</keyword>
<dbReference type="Gene3D" id="2.60.120.200">
    <property type="match status" value="1"/>
</dbReference>
<sequence length="270" mass="30780">MSLPDYDDNTAFLGDWGPFQRRVFVLLCLSIIPNGFTGLSTVFICDTPAHRCLIPSALNITDEWRNASIPLDENDENKDSRLSKCSRHRMDIVKNYSDRGLLPWVDVNVSAIPQEGCMDGWEYDKGTYISTIVTEWDLVCSDDWRAPLTTSLFFFGVLTGSVISGQISDRFQINLCHILGIAFHYNPRFDENVVVRNTYENGKWGKEELSEPMPFKAGQLMTLTIICGPHQYEVFVDGEKAHTYKHRFTNLKEIVFLDIRGDVQLTVVQP</sequence>
<dbReference type="GO" id="GO:0016936">
    <property type="term" value="F:galactoside binding"/>
    <property type="evidence" value="ECO:0007669"/>
    <property type="project" value="TreeGrafter"/>
</dbReference>
<dbReference type="STRING" id="84645.A0A498M9B0"/>
<dbReference type="SMART" id="SM00276">
    <property type="entry name" value="GLECT"/>
    <property type="match status" value="1"/>
</dbReference>
<evidence type="ECO:0000256" key="3">
    <source>
        <dbReference type="SAM" id="Phobius"/>
    </source>
</evidence>
<dbReference type="InterPro" id="IPR044156">
    <property type="entry name" value="Galectin-like"/>
</dbReference>
<name>A0A498M9B0_LABRO</name>
<dbReference type="PANTHER" id="PTHR11346">
    <property type="entry name" value="GALECTIN"/>
    <property type="match status" value="1"/>
</dbReference>
<dbReference type="SUPFAM" id="SSF49899">
    <property type="entry name" value="Concanavalin A-like lectins/glucanases"/>
    <property type="match status" value="1"/>
</dbReference>
<dbReference type="Proteomes" id="UP000290572">
    <property type="component" value="Unassembled WGS sequence"/>
</dbReference>
<keyword evidence="3" id="KW-1133">Transmembrane helix</keyword>
<evidence type="ECO:0000313" key="5">
    <source>
        <dbReference type="EMBL" id="RXN15972.1"/>
    </source>
</evidence>
<dbReference type="AlphaFoldDB" id="A0A498M9B0"/>
<keyword evidence="1 2" id="KW-0430">Lectin</keyword>
<evidence type="ECO:0000256" key="1">
    <source>
        <dbReference type="ARBA" id="ARBA00022734"/>
    </source>
</evidence>
<dbReference type="GO" id="GO:0030246">
    <property type="term" value="F:carbohydrate binding"/>
    <property type="evidence" value="ECO:0007669"/>
    <property type="project" value="UniProtKB-UniRule"/>
</dbReference>
<dbReference type="EMBL" id="QBIY01012815">
    <property type="protein sequence ID" value="RXN15972.1"/>
    <property type="molecule type" value="Genomic_DNA"/>
</dbReference>
<dbReference type="PROSITE" id="PS51304">
    <property type="entry name" value="GALECTIN"/>
    <property type="match status" value="1"/>
</dbReference>
<proteinExistence type="predicted"/>
<keyword evidence="6" id="KW-1185">Reference proteome</keyword>
<dbReference type="SMART" id="SM00908">
    <property type="entry name" value="Gal-bind_lectin"/>
    <property type="match status" value="1"/>
</dbReference>
<comment type="caution">
    <text evidence="5">The sequence shown here is derived from an EMBL/GenBank/DDBJ whole genome shotgun (WGS) entry which is preliminary data.</text>
</comment>
<dbReference type="CDD" id="cd00070">
    <property type="entry name" value="GLECT"/>
    <property type="match status" value="1"/>
</dbReference>
<organism evidence="5 6">
    <name type="scientific">Labeo rohita</name>
    <name type="common">Indian major carp</name>
    <name type="synonym">Cyprinus rohita</name>
    <dbReference type="NCBI Taxonomy" id="84645"/>
    <lineage>
        <taxon>Eukaryota</taxon>
        <taxon>Metazoa</taxon>
        <taxon>Chordata</taxon>
        <taxon>Craniata</taxon>
        <taxon>Vertebrata</taxon>
        <taxon>Euteleostomi</taxon>
        <taxon>Actinopterygii</taxon>
        <taxon>Neopterygii</taxon>
        <taxon>Teleostei</taxon>
        <taxon>Ostariophysi</taxon>
        <taxon>Cypriniformes</taxon>
        <taxon>Cyprinidae</taxon>
        <taxon>Labeoninae</taxon>
        <taxon>Labeonini</taxon>
        <taxon>Labeo</taxon>
    </lineage>
</organism>
<feature type="transmembrane region" description="Helical" evidence="3">
    <location>
        <begin position="23"/>
        <end position="44"/>
    </location>
</feature>
<evidence type="ECO:0000259" key="4">
    <source>
        <dbReference type="PROSITE" id="PS51304"/>
    </source>
</evidence>
<dbReference type="GO" id="GO:2000562">
    <property type="term" value="P:negative regulation of CD4-positive, alpha-beta T cell proliferation"/>
    <property type="evidence" value="ECO:0007669"/>
    <property type="project" value="TreeGrafter"/>
</dbReference>
<evidence type="ECO:0000313" key="6">
    <source>
        <dbReference type="Proteomes" id="UP000290572"/>
    </source>
</evidence>
<dbReference type="GO" id="GO:0005829">
    <property type="term" value="C:cytosol"/>
    <property type="evidence" value="ECO:0007669"/>
    <property type="project" value="TreeGrafter"/>
</dbReference>
<dbReference type="GO" id="GO:0005634">
    <property type="term" value="C:nucleus"/>
    <property type="evidence" value="ECO:0007669"/>
    <property type="project" value="TreeGrafter"/>
</dbReference>
<keyword evidence="3" id="KW-0812">Transmembrane</keyword>
<reference evidence="5 6" key="1">
    <citation type="submission" date="2018-03" db="EMBL/GenBank/DDBJ databases">
        <title>Draft genome sequence of Rohu Carp (Labeo rohita).</title>
        <authorList>
            <person name="Das P."/>
            <person name="Kushwaha B."/>
            <person name="Joshi C.G."/>
            <person name="Kumar D."/>
            <person name="Nagpure N.S."/>
            <person name="Sahoo L."/>
            <person name="Das S.P."/>
            <person name="Bit A."/>
            <person name="Patnaik S."/>
            <person name="Meher P.K."/>
            <person name="Jayasankar P."/>
            <person name="Koringa P.G."/>
            <person name="Patel N.V."/>
            <person name="Hinsu A.T."/>
            <person name="Kumar R."/>
            <person name="Pandey M."/>
            <person name="Agarwal S."/>
            <person name="Srivastava S."/>
            <person name="Singh M."/>
            <person name="Iquebal M.A."/>
            <person name="Jaiswal S."/>
            <person name="Angadi U.B."/>
            <person name="Kumar N."/>
            <person name="Raza M."/>
            <person name="Shah T.M."/>
            <person name="Rai A."/>
            <person name="Jena J.K."/>
        </authorList>
    </citation>
    <scope>NUCLEOTIDE SEQUENCE [LARGE SCALE GENOMIC DNA]</scope>
    <source>
        <strain evidence="5">DASCIFA01</strain>
        <tissue evidence="5">Testis</tissue>
    </source>
</reference>